<feature type="transmembrane region" description="Helical" evidence="2">
    <location>
        <begin position="438"/>
        <end position="471"/>
    </location>
</feature>
<evidence type="ECO:0000256" key="1">
    <source>
        <dbReference type="SAM" id="Coils"/>
    </source>
</evidence>
<feature type="coiled-coil region" evidence="1">
    <location>
        <begin position="360"/>
        <end position="394"/>
    </location>
</feature>
<keyword evidence="2" id="KW-0472">Membrane</keyword>
<dbReference type="EMBL" id="CP058561">
    <property type="protein sequence ID" value="QUH29562.1"/>
    <property type="molecule type" value="Genomic_DNA"/>
</dbReference>
<reference evidence="4 5" key="1">
    <citation type="submission" date="2020-07" db="EMBL/GenBank/DDBJ databases">
        <title>Vallitalea guaymasensis genome.</title>
        <authorList>
            <person name="Postec A."/>
        </authorList>
    </citation>
    <scope>NUCLEOTIDE SEQUENCE [LARGE SCALE GENOMIC DNA]</scope>
    <source>
        <strain evidence="4 5">Ra1766G1</strain>
    </source>
</reference>
<feature type="coiled-coil region" evidence="1">
    <location>
        <begin position="537"/>
        <end position="574"/>
    </location>
</feature>
<feature type="domain" description="Rad50/SbcC-type AAA" evidence="3">
    <location>
        <begin position="5"/>
        <end position="247"/>
    </location>
</feature>
<dbReference type="SUPFAM" id="SSF52540">
    <property type="entry name" value="P-loop containing nucleoside triphosphate hydrolases"/>
    <property type="match status" value="2"/>
</dbReference>
<dbReference type="RefSeq" id="WP_212693595.1">
    <property type="nucleotide sequence ID" value="NZ_CP058561.1"/>
</dbReference>
<keyword evidence="1" id="KW-0175">Coiled coil</keyword>
<dbReference type="Pfam" id="PF13476">
    <property type="entry name" value="AAA_23"/>
    <property type="match status" value="1"/>
</dbReference>
<dbReference type="GO" id="GO:0006302">
    <property type="term" value="P:double-strand break repair"/>
    <property type="evidence" value="ECO:0007669"/>
    <property type="project" value="InterPro"/>
</dbReference>
<evidence type="ECO:0000313" key="5">
    <source>
        <dbReference type="Proteomes" id="UP000677305"/>
    </source>
</evidence>
<name>A0A8J8MAX5_9FIRM</name>
<keyword evidence="2" id="KW-1133">Transmembrane helix</keyword>
<protein>
    <submittedName>
        <fullName evidence="4">AAA family ATPase</fullName>
    </submittedName>
</protein>
<dbReference type="Proteomes" id="UP000677305">
    <property type="component" value="Chromosome"/>
</dbReference>
<sequence length="908" mass="106716">MYIDKMDIISFGKYQDKEIKLTDGINVIYGDNEAGKSTLHKFIEGMLYGFYKPYRKNKQFTPDYDRFLPWNNSNKYKGILVYKHLGKEYRIERNFMKRNDKVEIFDNDTGENITEKFEYDSATKLYQPASRHIGINKSTFNNTISIGQLSSKTSDELVKEVKDSLINLGESKDEEISVRNVIEKLNKKLDEIGTAGRKKTTPYGKLTEEIKKLKKEKAEAEKTWQKVLEKQEELNNINNNLKEMENRKKDNEELLDYLSKEEVKKAYEEGLRLKEYIDNKTTELKDIEQFKDADIVLIDEAIKKLNNLESCKMQHDELKSELTEIENYLKKQYEIYNQVKVLEDEDLNDIDSIASQYNIYNDMVKKCNELRDMIEELKINLNSEKENNGVIEDEYEYTRLEEERKEIKYSKSVETELKEQKYQDMLANQKHGKLISSFSFLIFVGLLVSGIISSQIIVIAVSVVFAGVAIYTTMGYRKNKGKLDILLNEINRIKSTEGKKQNKLDKIVQKQNEILKKHSCTELIELRKLKDKVIHMNVIHEDNKKRYTKAINNLEKLELEKKQKEERLTYYVNLLLDTKNLDINNINLVKEKYEIFKDTRKNINHKNEDKKNRLAKYNSINEQISKLNKEIKEVFDRYKVQDEKGLQQVKDKKYHYHNMISNINNKKELLSRLLGDNTLIELEQKLTKYNQVQMTTDKSKDELLIEQDNLVNDILHISKDITSYETKIANLQKDVRPIVDIEEDISNKLNMKSDYDKKIKALTMARDAIENISKDIQNNFAPKLNEKVSNIISNITNKKYNDIKINPNMEILTYEPENHELISIDSLSKGTIDQMYFGLRLGLIDIIKEDKSLPLILDDCFVQYDNDRLKMVMETLGNLDRQIIILSCHRREEEILKGLNVEFNYIAL</sequence>
<proteinExistence type="predicted"/>
<keyword evidence="2" id="KW-0812">Transmembrane</keyword>
<dbReference type="InterPro" id="IPR038729">
    <property type="entry name" value="Rad50/SbcC_AAA"/>
</dbReference>
<dbReference type="PANTHER" id="PTHR41259:SF1">
    <property type="entry name" value="DOUBLE-STRAND BREAK REPAIR RAD50 ATPASE, PUTATIVE-RELATED"/>
    <property type="match status" value="1"/>
</dbReference>
<dbReference type="GO" id="GO:0016887">
    <property type="term" value="F:ATP hydrolysis activity"/>
    <property type="evidence" value="ECO:0007669"/>
    <property type="project" value="InterPro"/>
</dbReference>
<keyword evidence="5" id="KW-1185">Reference proteome</keyword>
<dbReference type="Gene3D" id="3.40.50.300">
    <property type="entry name" value="P-loop containing nucleotide triphosphate hydrolases"/>
    <property type="match status" value="2"/>
</dbReference>
<evidence type="ECO:0000256" key="2">
    <source>
        <dbReference type="SAM" id="Phobius"/>
    </source>
</evidence>
<evidence type="ECO:0000313" key="4">
    <source>
        <dbReference type="EMBL" id="QUH29562.1"/>
    </source>
</evidence>
<feature type="coiled-coil region" evidence="1">
    <location>
        <begin position="203"/>
        <end position="261"/>
    </location>
</feature>
<organism evidence="4 5">
    <name type="scientific">Vallitalea guaymasensis</name>
    <dbReference type="NCBI Taxonomy" id="1185412"/>
    <lineage>
        <taxon>Bacteria</taxon>
        <taxon>Bacillati</taxon>
        <taxon>Bacillota</taxon>
        <taxon>Clostridia</taxon>
        <taxon>Lachnospirales</taxon>
        <taxon>Vallitaleaceae</taxon>
        <taxon>Vallitalea</taxon>
    </lineage>
</organism>
<dbReference type="AlphaFoldDB" id="A0A8J8MAX5"/>
<dbReference type="PANTHER" id="PTHR41259">
    <property type="entry name" value="DOUBLE-STRAND BREAK REPAIR RAD50 ATPASE, PUTATIVE-RELATED"/>
    <property type="match status" value="1"/>
</dbReference>
<dbReference type="KEGG" id="vgu:HYG85_11860"/>
<accession>A0A8J8MAX5</accession>
<gene>
    <name evidence="4" type="ORF">HYG85_11860</name>
</gene>
<dbReference type="InterPro" id="IPR027417">
    <property type="entry name" value="P-loop_NTPase"/>
</dbReference>
<evidence type="ECO:0000259" key="3">
    <source>
        <dbReference type="Pfam" id="PF13476"/>
    </source>
</evidence>